<keyword evidence="11 14" id="KW-1133">Transmembrane helix</keyword>
<evidence type="ECO:0000256" key="5">
    <source>
        <dbReference type="ARBA" id="ARBA00022553"/>
    </source>
</evidence>
<keyword evidence="17" id="KW-1185">Reference proteome</keyword>
<name>A0A9W6NQW5_9ACTN</name>
<comment type="subcellular location">
    <subcellularLocation>
        <location evidence="3">Cell membrane</location>
    </subcellularLocation>
    <subcellularLocation>
        <location evidence="2">Membrane</location>
        <topology evidence="2">Multi-pass membrane protein</topology>
    </subcellularLocation>
</comment>
<dbReference type="RefSeq" id="WP_261964333.1">
    <property type="nucleotide sequence ID" value="NZ_BAAAXA010000003.1"/>
</dbReference>
<dbReference type="InterPro" id="IPR003594">
    <property type="entry name" value="HATPase_dom"/>
</dbReference>
<reference evidence="16" key="2">
    <citation type="submission" date="2023-01" db="EMBL/GenBank/DDBJ databases">
        <authorList>
            <person name="Sun Q."/>
            <person name="Evtushenko L."/>
        </authorList>
    </citation>
    <scope>NUCLEOTIDE SEQUENCE</scope>
    <source>
        <strain evidence="16">VKM Ac-1321</strain>
    </source>
</reference>
<keyword evidence="13 14" id="KW-0472">Membrane</keyword>
<organism evidence="16 17">
    <name type="scientific">Dactylosporangium matsuzakiense</name>
    <dbReference type="NCBI Taxonomy" id="53360"/>
    <lineage>
        <taxon>Bacteria</taxon>
        <taxon>Bacillati</taxon>
        <taxon>Actinomycetota</taxon>
        <taxon>Actinomycetes</taxon>
        <taxon>Micromonosporales</taxon>
        <taxon>Micromonosporaceae</taxon>
        <taxon>Dactylosporangium</taxon>
    </lineage>
</organism>
<dbReference type="SUPFAM" id="SSF47384">
    <property type="entry name" value="Homodimeric domain of signal transducing histidine kinase"/>
    <property type="match status" value="1"/>
</dbReference>
<dbReference type="Pfam" id="PF00512">
    <property type="entry name" value="HisKA"/>
    <property type="match status" value="1"/>
</dbReference>
<feature type="transmembrane region" description="Helical" evidence="14">
    <location>
        <begin position="6"/>
        <end position="26"/>
    </location>
</feature>
<dbReference type="Pfam" id="PF13493">
    <property type="entry name" value="DUF4118"/>
    <property type="match status" value="1"/>
</dbReference>
<evidence type="ECO:0000313" key="17">
    <source>
        <dbReference type="Proteomes" id="UP001143480"/>
    </source>
</evidence>
<dbReference type="PANTHER" id="PTHR45569">
    <property type="entry name" value="SENSOR PROTEIN KDPD"/>
    <property type="match status" value="1"/>
</dbReference>
<dbReference type="InterPro" id="IPR036890">
    <property type="entry name" value="HATPase_C_sf"/>
</dbReference>
<evidence type="ECO:0000256" key="6">
    <source>
        <dbReference type="ARBA" id="ARBA00022679"/>
    </source>
</evidence>
<evidence type="ECO:0000256" key="1">
    <source>
        <dbReference type="ARBA" id="ARBA00000085"/>
    </source>
</evidence>
<evidence type="ECO:0000256" key="4">
    <source>
        <dbReference type="ARBA" id="ARBA00012438"/>
    </source>
</evidence>
<dbReference type="InterPro" id="IPR052023">
    <property type="entry name" value="Histidine_kinase_KdpD"/>
</dbReference>
<evidence type="ECO:0000256" key="10">
    <source>
        <dbReference type="ARBA" id="ARBA00022840"/>
    </source>
</evidence>
<evidence type="ECO:0000256" key="2">
    <source>
        <dbReference type="ARBA" id="ARBA00004141"/>
    </source>
</evidence>
<gene>
    <name evidence="16" type="ORF">GCM10017581_073090</name>
</gene>
<feature type="transmembrane region" description="Helical" evidence="14">
    <location>
        <begin position="38"/>
        <end position="62"/>
    </location>
</feature>
<dbReference type="PANTHER" id="PTHR45569:SF1">
    <property type="entry name" value="SENSOR PROTEIN KDPD"/>
    <property type="match status" value="1"/>
</dbReference>
<evidence type="ECO:0000256" key="11">
    <source>
        <dbReference type="ARBA" id="ARBA00022989"/>
    </source>
</evidence>
<keyword evidence="12" id="KW-0902">Two-component regulatory system</keyword>
<dbReference type="EC" id="2.7.13.3" evidence="4"/>
<comment type="catalytic activity">
    <reaction evidence="1">
        <text>ATP + protein L-histidine = ADP + protein N-phospho-L-histidine.</text>
        <dbReference type="EC" id="2.7.13.3"/>
    </reaction>
</comment>
<dbReference type="Gene3D" id="1.10.287.130">
    <property type="match status" value="1"/>
</dbReference>
<evidence type="ECO:0000259" key="15">
    <source>
        <dbReference type="PROSITE" id="PS50109"/>
    </source>
</evidence>
<dbReference type="InterPro" id="IPR005467">
    <property type="entry name" value="His_kinase_dom"/>
</dbReference>
<comment type="caution">
    <text evidence="16">The sequence shown here is derived from an EMBL/GenBank/DDBJ whole genome shotgun (WGS) entry which is preliminary data.</text>
</comment>
<dbReference type="CDD" id="cd00082">
    <property type="entry name" value="HisKA"/>
    <property type="match status" value="1"/>
</dbReference>
<dbReference type="InterPro" id="IPR003661">
    <property type="entry name" value="HisK_dim/P_dom"/>
</dbReference>
<evidence type="ECO:0000256" key="12">
    <source>
        <dbReference type="ARBA" id="ARBA00023012"/>
    </source>
</evidence>
<dbReference type="InterPro" id="IPR036097">
    <property type="entry name" value="HisK_dim/P_sf"/>
</dbReference>
<evidence type="ECO:0000256" key="3">
    <source>
        <dbReference type="ARBA" id="ARBA00004236"/>
    </source>
</evidence>
<dbReference type="GO" id="GO:0005886">
    <property type="term" value="C:plasma membrane"/>
    <property type="evidence" value="ECO:0007669"/>
    <property type="project" value="UniProtKB-SubCell"/>
</dbReference>
<dbReference type="SMART" id="SM00387">
    <property type="entry name" value="HATPase_c"/>
    <property type="match status" value="1"/>
</dbReference>
<keyword evidence="5" id="KW-0597">Phosphoprotein</keyword>
<dbReference type="Pfam" id="PF02518">
    <property type="entry name" value="HATPase_c"/>
    <property type="match status" value="1"/>
</dbReference>
<keyword evidence="8" id="KW-0547">Nucleotide-binding</keyword>
<dbReference type="AlphaFoldDB" id="A0A9W6NQW5"/>
<dbReference type="GO" id="GO:0000155">
    <property type="term" value="F:phosphorelay sensor kinase activity"/>
    <property type="evidence" value="ECO:0007669"/>
    <property type="project" value="InterPro"/>
</dbReference>
<protein>
    <recommendedName>
        <fullName evidence="4">histidine kinase</fullName>
        <ecNumber evidence="4">2.7.13.3</ecNumber>
    </recommendedName>
</protein>
<keyword evidence="6" id="KW-0808">Transferase</keyword>
<feature type="transmembrane region" description="Helical" evidence="14">
    <location>
        <begin position="82"/>
        <end position="102"/>
    </location>
</feature>
<evidence type="ECO:0000256" key="7">
    <source>
        <dbReference type="ARBA" id="ARBA00022692"/>
    </source>
</evidence>
<sequence length="327" mass="33279">MRSAGVRGTVVAVAGLAAATLVLEPLRTHVSLASVTLLYLIPVAATAAAGGLWTALGAAVAADLVVNFFFVPPLHTLGVASVDNVVVLIVYMLVAVAVAVAIKTAGRARELAEVDRLRTALLDAVSHDLRTPLAGIKAAAATLRDPELELAPADEAALLETVEDSTDRMTALVENLLSLSRLRAGALAVHAEPTALDAAVAAVVIHLAVDNRVPDDLPLARADPGLLQRVIANLVANALAAAPHVHITGAAAGDRVELRVIDDGPGVPAKERALMFEPFQRLGDSGGTGLGLGLAIVRGFTEAMGGTVEASETPGGGLTVTVGLPRA</sequence>
<feature type="domain" description="Histidine kinase" evidence="15">
    <location>
        <begin position="124"/>
        <end position="327"/>
    </location>
</feature>
<proteinExistence type="predicted"/>
<dbReference type="InterPro" id="IPR004358">
    <property type="entry name" value="Sig_transdc_His_kin-like_C"/>
</dbReference>
<dbReference type="EMBL" id="BSFP01000060">
    <property type="protein sequence ID" value="GLL05562.1"/>
    <property type="molecule type" value="Genomic_DNA"/>
</dbReference>
<evidence type="ECO:0000256" key="9">
    <source>
        <dbReference type="ARBA" id="ARBA00022777"/>
    </source>
</evidence>
<dbReference type="InterPro" id="IPR025201">
    <property type="entry name" value="KdpD_TM"/>
</dbReference>
<dbReference type="CDD" id="cd00075">
    <property type="entry name" value="HATPase"/>
    <property type="match status" value="1"/>
</dbReference>
<keyword evidence="7 14" id="KW-0812">Transmembrane</keyword>
<dbReference type="InterPro" id="IPR038318">
    <property type="entry name" value="KdpD_sf"/>
</dbReference>
<dbReference type="GO" id="GO:0005524">
    <property type="term" value="F:ATP binding"/>
    <property type="evidence" value="ECO:0007669"/>
    <property type="project" value="UniProtKB-KW"/>
</dbReference>
<reference evidence="16" key="1">
    <citation type="journal article" date="2014" name="Int. J. Syst. Evol. Microbiol.">
        <title>Complete genome sequence of Corynebacterium casei LMG S-19264T (=DSM 44701T), isolated from a smear-ripened cheese.</title>
        <authorList>
            <consortium name="US DOE Joint Genome Institute (JGI-PGF)"/>
            <person name="Walter F."/>
            <person name="Albersmeier A."/>
            <person name="Kalinowski J."/>
            <person name="Ruckert C."/>
        </authorList>
    </citation>
    <scope>NUCLEOTIDE SEQUENCE</scope>
    <source>
        <strain evidence="16">VKM Ac-1321</strain>
    </source>
</reference>
<dbReference type="Proteomes" id="UP001143480">
    <property type="component" value="Unassembled WGS sequence"/>
</dbReference>
<evidence type="ECO:0000256" key="14">
    <source>
        <dbReference type="SAM" id="Phobius"/>
    </source>
</evidence>
<evidence type="ECO:0000256" key="8">
    <source>
        <dbReference type="ARBA" id="ARBA00022741"/>
    </source>
</evidence>
<dbReference type="PRINTS" id="PR00344">
    <property type="entry name" value="BCTRLSENSOR"/>
</dbReference>
<dbReference type="PROSITE" id="PS50109">
    <property type="entry name" value="HIS_KIN"/>
    <property type="match status" value="1"/>
</dbReference>
<evidence type="ECO:0000256" key="13">
    <source>
        <dbReference type="ARBA" id="ARBA00023136"/>
    </source>
</evidence>
<dbReference type="SUPFAM" id="SSF55874">
    <property type="entry name" value="ATPase domain of HSP90 chaperone/DNA topoisomerase II/histidine kinase"/>
    <property type="match status" value="1"/>
</dbReference>
<keyword evidence="10" id="KW-0067">ATP-binding</keyword>
<dbReference type="SMART" id="SM00388">
    <property type="entry name" value="HisKA"/>
    <property type="match status" value="1"/>
</dbReference>
<dbReference type="Gene3D" id="3.30.565.10">
    <property type="entry name" value="Histidine kinase-like ATPase, C-terminal domain"/>
    <property type="match status" value="1"/>
</dbReference>
<accession>A0A9W6NQW5</accession>
<evidence type="ECO:0000313" key="16">
    <source>
        <dbReference type="EMBL" id="GLL05562.1"/>
    </source>
</evidence>
<keyword evidence="9" id="KW-0418">Kinase</keyword>
<dbReference type="Gene3D" id="1.20.120.620">
    <property type="entry name" value="Backbone structure of the membrane domain of e. Coli histidine kinase receptor kdpd"/>
    <property type="match status" value="1"/>
</dbReference>